<dbReference type="SUPFAM" id="SSF49299">
    <property type="entry name" value="PKD domain"/>
    <property type="match status" value="1"/>
</dbReference>
<dbReference type="InterPro" id="IPR011889">
    <property type="entry name" value="Liste_lipo_26"/>
</dbReference>
<feature type="signal peptide" evidence="2">
    <location>
        <begin position="1"/>
        <end position="23"/>
    </location>
</feature>
<evidence type="ECO:0000313" key="4">
    <source>
        <dbReference type="EMBL" id="MBC2846053.1"/>
    </source>
</evidence>
<dbReference type="Pfam" id="PF18962">
    <property type="entry name" value="Por_Secre_tail"/>
    <property type="match status" value="1"/>
</dbReference>
<gene>
    <name evidence="4" type="ORF">H7F21_13180</name>
</gene>
<dbReference type="NCBIfam" id="NF038128">
    <property type="entry name" value="choice_anch_J"/>
    <property type="match status" value="1"/>
</dbReference>
<dbReference type="InterPro" id="IPR005046">
    <property type="entry name" value="DUF285"/>
</dbReference>
<accession>A0A842IWG9</accession>
<dbReference type="Gene3D" id="2.60.120.200">
    <property type="match status" value="1"/>
</dbReference>
<feature type="domain" description="PKD" evidence="3">
    <location>
        <begin position="546"/>
        <end position="578"/>
    </location>
</feature>
<feature type="chain" id="PRO_5032662713" evidence="2">
    <location>
        <begin position="24"/>
        <end position="958"/>
    </location>
</feature>
<evidence type="ECO:0000259" key="3">
    <source>
        <dbReference type="PROSITE" id="PS50093"/>
    </source>
</evidence>
<dbReference type="InterPro" id="IPR000601">
    <property type="entry name" value="PKD_dom"/>
</dbReference>
<sequence>MKPLYTLQKLTILLILVTTSINAQILTEDFESGSFPPAGWVTFRGINDIGPNNDWETTADANTGSSAAFSRYSDPGIGIAEDWLVTPLLNLTNIDNATLSFFEKETEGPSWLSQYDIRVSTNTQTNHNDFVTVVTYNDLSLDYQENIIELGGYDGQQIYIAFVHTDEYQDNWLIDDVSVTGNATFTTTWQTTTANESITIPTDVNETYDYSVEWGDGNTTVEHTGNASHTYSIPGTYDVKITELFPRISFLGMPQEECDKIIDIKQWGDNPWTSMQAAFSDCSNLQISATDAPNLSNVTTMSGMFTNATSFNQPINHWDVSNVGSMFETFRGATSFNQPLDNWDVSNVTSMHSMFFDASSFNQPIDTWDTSNVVSMGNMFRNAIAFNQPLDTWDTSNVSSVFRMFQNTSSFNLPLNTWDMSSITNMNSMFQYATMFNQPLDNWDVGNVTNMTNMFNNTNLSIQNYDATLQGWAALPSLQNNVIFDANSTNYCNGEAARDILINTYNWTITDDGLDCSSSYFISTWQTTTANESITIPTVDTETYNYDIDWGDGTTTTNHTGNASHTYSTQGSYDVTITGLFPRIYFLGIPEEESDKIIDIKQWGDNPWTSMQFAFARCSNLQISATDAPNLSNATSMGNMFFEASSFNQSINHWDVSNIISMREVFARATSFNQPLDTWDVSNVIDMSSLFFEASSFNQPLNSWDVSNVTNMNQLFRDATSFNQPLDAWDTSNVTLMVSMFTLASSFNQPLDTWNTSNVTNMRTMFAIASSFNQPIGTWDTSNVTQMEFMFRNATSFNQPLDTWNVGNVIDMDNMLNNSNLSVENYDQTLQAWATLPSLQANVPLGASGINYCNGEAARDSLINTYGWTITDGGLDCSTLSIGDDVLPNISLYPNPTTDYIRVKNLNTQDNYAIYNILGKRVDAGQLLTDSKISIAQLEKGIYFLKLENYKTLRFIKH</sequence>
<evidence type="ECO:0000256" key="1">
    <source>
        <dbReference type="ARBA" id="ARBA00022729"/>
    </source>
</evidence>
<protein>
    <submittedName>
        <fullName evidence="4">BspA family leucine-rich repeat surface protein</fullName>
    </submittedName>
</protein>
<evidence type="ECO:0000313" key="5">
    <source>
        <dbReference type="Proteomes" id="UP000533900"/>
    </source>
</evidence>
<dbReference type="CDD" id="cd00146">
    <property type="entry name" value="PKD"/>
    <property type="match status" value="1"/>
</dbReference>
<reference evidence="4" key="1">
    <citation type="submission" date="2020-08" db="EMBL/GenBank/DDBJ databases">
        <title>Winogradskyella ouciana sp. nov., isolated from the hadal seawater of the Mariana Trench.</title>
        <authorList>
            <person name="He X."/>
        </authorList>
    </citation>
    <scope>NUCLEOTIDE SEQUENCE [LARGE SCALE GENOMIC DNA]</scope>
    <source>
        <strain evidence="4">KCTC 52348</strain>
    </source>
</reference>
<dbReference type="Pfam" id="PF03382">
    <property type="entry name" value="DUF285"/>
    <property type="match status" value="2"/>
</dbReference>
<dbReference type="Proteomes" id="UP000533900">
    <property type="component" value="Unassembled WGS sequence"/>
</dbReference>
<name>A0A842IWG9_9FLAO</name>
<evidence type="ECO:0000256" key="2">
    <source>
        <dbReference type="SAM" id="SignalP"/>
    </source>
</evidence>
<dbReference type="InterPro" id="IPR026444">
    <property type="entry name" value="Secre_tail"/>
</dbReference>
<feature type="domain" description="PKD" evidence="3">
    <location>
        <begin position="210"/>
        <end position="242"/>
    </location>
</feature>
<dbReference type="PROSITE" id="PS50093">
    <property type="entry name" value="PKD"/>
    <property type="match status" value="2"/>
</dbReference>
<proteinExistence type="predicted"/>
<dbReference type="InterPro" id="IPR035986">
    <property type="entry name" value="PKD_dom_sf"/>
</dbReference>
<keyword evidence="1 2" id="KW-0732">Signal</keyword>
<dbReference type="AlphaFoldDB" id="A0A842IWG9"/>
<dbReference type="NCBIfam" id="TIGR02167">
    <property type="entry name" value="Liste_lipo_26"/>
    <property type="match status" value="9"/>
</dbReference>
<dbReference type="EMBL" id="JACLCP010000004">
    <property type="protein sequence ID" value="MBC2846053.1"/>
    <property type="molecule type" value="Genomic_DNA"/>
</dbReference>
<dbReference type="NCBIfam" id="TIGR04183">
    <property type="entry name" value="Por_Secre_tail"/>
    <property type="match status" value="1"/>
</dbReference>
<dbReference type="Gene3D" id="2.60.40.10">
    <property type="entry name" value="Immunoglobulins"/>
    <property type="match status" value="1"/>
</dbReference>
<comment type="caution">
    <text evidence="4">The sequence shown here is derived from an EMBL/GenBank/DDBJ whole genome shotgun (WGS) entry which is preliminary data.</text>
</comment>
<keyword evidence="5" id="KW-1185">Reference proteome</keyword>
<dbReference type="RefSeq" id="WP_185789769.1">
    <property type="nucleotide sequence ID" value="NZ_JACLCP010000004.1"/>
</dbReference>
<organism evidence="4 5">
    <name type="scientific">Winogradskyella flava</name>
    <dbReference type="NCBI Taxonomy" id="1884876"/>
    <lineage>
        <taxon>Bacteria</taxon>
        <taxon>Pseudomonadati</taxon>
        <taxon>Bacteroidota</taxon>
        <taxon>Flavobacteriia</taxon>
        <taxon>Flavobacteriales</taxon>
        <taxon>Flavobacteriaceae</taxon>
        <taxon>Winogradskyella</taxon>
    </lineage>
</organism>
<dbReference type="InterPro" id="IPR013783">
    <property type="entry name" value="Ig-like_fold"/>
</dbReference>